<keyword evidence="2" id="KW-0596">Phosphopantetheine</keyword>
<evidence type="ECO:0000256" key="1">
    <source>
        <dbReference type="ARBA" id="ARBA00001957"/>
    </source>
</evidence>
<dbReference type="EMBL" id="BMDZ01000006">
    <property type="protein sequence ID" value="GGB29490.1"/>
    <property type="molecule type" value="Genomic_DNA"/>
</dbReference>
<dbReference type="InterPro" id="IPR020806">
    <property type="entry name" value="PKS_PP-bd"/>
</dbReference>
<name>A0ABQ1IBL0_9PROT</name>
<organism evidence="5 6">
    <name type="scientific">Tistrella bauzanensis</name>
    <dbReference type="NCBI Taxonomy" id="657419"/>
    <lineage>
        <taxon>Bacteria</taxon>
        <taxon>Pseudomonadati</taxon>
        <taxon>Pseudomonadota</taxon>
        <taxon>Alphaproteobacteria</taxon>
        <taxon>Geminicoccales</taxon>
        <taxon>Geminicoccaceae</taxon>
        <taxon>Tistrella</taxon>
    </lineage>
</organism>
<accession>A0ABQ1IBL0</accession>
<dbReference type="InterPro" id="IPR045851">
    <property type="entry name" value="AMP-bd_C_sf"/>
</dbReference>
<dbReference type="InterPro" id="IPR020802">
    <property type="entry name" value="TesA-like"/>
</dbReference>
<dbReference type="SUPFAM" id="SSF52777">
    <property type="entry name" value="CoA-dependent acyltransferases"/>
    <property type="match status" value="2"/>
</dbReference>
<keyword evidence="3" id="KW-0597">Phosphoprotein</keyword>
<dbReference type="NCBIfam" id="TIGR01733">
    <property type="entry name" value="AA-adenyl-dom"/>
    <property type="match status" value="1"/>
</dbReference>
<dbReference type="InterPro" id="IPR001242">
    <property type="entry name" value="Condensation_dom"/>
</dbReference>
<dbReference type="Pfam" id="PF00501">
    <property type="entry name" value="AMP-binding"/>
    <property type="match status" value="1"/>
</dbReference>
<dbReference type="PROSITE" id="PS00455">
    <property type="entry name" value="AMP_BINDING"/>
    <property type="match status" value="1"/>
</dbReference>
<dbReference type="Gene3D" id="3.30.559.10">
    <property type="entry name" value="Chloramphenicol acetyltransferase-like domain"/>
    <property type="match status" value="1"/>
</dbReference>
<dbReference type="Gene3D" id="3.40.50.1820">
    <property type="entry name" value="alpha/beta hydrolase"/>
    <property type="match status" value="1"/>
</dbReference>
<comment type="cofactor">
    <cofactor evidence="1">
        <name>pantetheine 4'-phosphate</name>
        <dbReference type="ChEBI" id="CHEBI:47942"/>
    </cofactor>
</comment>
<evidence type="ECO:0000256" key="3">
    <source>
        <dbReference type="ARBA" id="ARBA00022553"/>
    </source>
</evidence>
<dbReference type="Pfam" id="PF00668">
    <property type="entry name" value="Condensation"/>
    <property type="match status" value="1"/>
</dbReference>
<dbReference type="Pfam" id="PF13193">
    <property type="entry name" value="AMP-binding_C"/>
    <property type="match status" value="1"/>
</dbReference>
<dbReference type="Proteomes" id="UP000603352">
    <property type="component" value="Unassembled WGS sequence"/>
</dbReference>
<dbReference type="InterPro" id="IPR036736">
    <property type="entry name" value="ACP-like_sf"/>
</dbReference>
<gene>
    <name evidence="5" type="ORF">GCM10011505_08530</name>
</gene>
<dbReference type="CDD" id="cd05930">
    <property type="entry name" value="A_NRPS"/>
    <property type="match status" value="1"/>
</dbReference>
<keyword evidence="6" id="KW-1185">Reference proteome</keyword>
<dbReference type="SUPFAM" id="SSF47336">
    <property type="entry name" value="ACP-like"/>
    <property type="match status" value="1"/>
</dbReference>
<protein>
    <recommendedName>
        <fullName evidence="4">Carrier domain-containing protein</fullName>
    </recommendedName>
</protein>
<evidence type="ECO:0000313" key="5">
    <source>
        <dbReference type="EMBL" id="GGB29490.1"/>
    </source>
</evidence>
<dbReference type="InterPro" id="IPR029058">
    <property type="entry name" value="AB_hydrolase_fold"/>
</dbReference>
<dbReference type="InterPro" id="IPR023213">
    <property type="entry name" value="CAT-like_dom_sf"/>
</dbReference>
<dbReference type="PROSITE" id="PS50075">
    <property type="entry name" value="CARRIER"/>
    <property type="match status" value="1"/>
</dbReference>
<dbReference type="InterPro" id="IPR020845">
    <property type="entry name" value="AMP-binding_CS"/>
</dbReference>
<dbReference type="PANTHER" id="PTHR45527">
    <property type="entry name" value="NONRIBOSOMAL PEPTIDE SYNTHETASE"/>
    <property type="match status" value="1"/>
</dbReference>
<proteinExistence type="predicted"/>
<dbReference type="InterPro" id="IPR025110">
    <property type="entry name" value="AMP-bd_C"/>
</dbReference>
<dbReference type="Gene3D" id="3.40.50.12780">
    <property type="entry name" value="N-terminal domain of ligase-like"/>
    <property type="match status" value="1"/>
</dbReference>
<dbReference type="RefSeq" id="WP_188575254.1">
    <property type="nucleotide sequence ID" value="NZ_BMDZ01000006.1"/>
</dbReference>
<dbReference type="Pfam" id="PF00975">
    <property type="entry name" value="Thioesterase"/>
    <property type="match status" value="1"/>
</dbReference>
<dbReference type="InterPro" id="IPR009081">
    <property type="entry name" value="PP-bd_ACP"/>
</dbReference>
<dbReference type="Gene3D" id="1.10.1200.10">
    <property type="entry name" value="ACP-like"/>
    <property type="match status" value="1"/>
</dbReference>
<dbReference type="InterPro" id="IPR000873">
    <property type="entry name" value="AMP-dep_synth/lig_dom"/>
</dbReference>
<dbReference type="PANTHER" id="PTHR45527:SF1">
    <property type="entry name" value="FATTY ACID SYNTHASE"/>
    <property type="match status" value="1"/>
</dbReference>
<dbReference type="SUPFAM" id="SSF56801">
    <property type="entry name" value="Acetyl-CoA synthetase-like"/>
    <property type="match status" value="1"/>
</dbReference>
<feature type="domain" description="Carrier" evidence="4">
    <location>
        <begin position="1000"/>
        <end position="1075"/>
    </location>
</feature>
<dbReference type="Pfam" id="PF00550">
    <property type="entry name" value="PP-binding"/>
    <property type="match status" value="1"/>
</dbReference>
<dbReference type="PRINTS" id="PR00154">
    <property type="entry name" value="AMPBINDING"/>
</dbReference>
<evidence type="ECO:0000313" key="6">
    <source>
        <dbReference type="Proteomes" id="UP000603352"/>
    </source>
</evidence>
<dbReference type="SUPFAM" id="SSF53474">
    <property type="entry name" value="alpha/beta-Hydrolases"/>
    <property type="match status" value="1"/>
</dbReference>
<comment type="caution">
    <text evidence="5">The sequence shown here is derived from an EMBL/GenBank/DDBJ whole genome shotgun (WGS) entry which is preliminary data.</text>
</comment>
<dbReference type="InterPro" id="IPR001031">
    <property type="entry name" value="Thioesterase"/>
</dbReference>
<dbReference type="PROSITE" id="PS00012">
    <property type="entry name" value="PHOSPHOPANTETHEINE"/>
    <property type="match status" value="1"/>
</dbReference>
<dbReference type="InterPro" id="IPR006162">
    <property type="entry name" value="Ppantetheine_attach_site"/>
</dbReference>
<evidence type="ECO:0000259" key="4">
    <source>
        <dbReference type="PROSITE" id="PS50075"/>
    </source>
</evidence>
<dbReference type="InterPro" id="IPR042099">
    <property type="entry name" value="ANL_N_sf"/>
</dbReference>
<dbReference type="Gene3D" id="3.30.559.30">
    <property type="entry name" value="Nonribosomal peptide synthetase, condensation domain"/>
    <property type="match status" value="1"/>
</dbReference>
<reference evidence="6" key="1">
    <citation type="journal article" date="2019" name="Int. J. Syst. Evol. Microbiol.">
        <title>The Global Catalogue of Microorganisms (GCM) 10K type strain sequencing project: providing services to taxonomists for standard genome sequencing and annotation.</title>
        <authorList>
            <consortium name="The Broad Institute Genomics Platform"/>
            <consortium name="The Broad Institute Genome Sequencing Center for Infectious Disease"/>
            <person name="Wu L."/>
            <person name="Ma J."/>
        </authorList>
    </citation>
    <scope>NUCLEOTIDE SEQUENCE [LARGE SCALE GENOMIC DNA]</scope>
    <source>
        <strain evidence="6">CGMCC 1.10188</strain>
    </source>
</reference>
<dbReference type="InterPro" id="IPR020459">
    <property type="entry name" value="AMP-binding"/>
</dbReference>
<evidence type="ECO:0000256" key="2">
    <source>
        <dbReference type="ARBA" id="ARBA00022450"/>
    </source>
</evidence>
<sequence length="1332" mass="141336">MPYDAGPCDAQLHDLNLAQRDIYFDRTLNPDRLYLVGGQMHVDGPFDEDVARAAYRAAGRDVAAMRARLVVRDHRPMLAVAPPDDADALDIDIEDISATAEPEMTGVARAEALWAEPIRPEDGGLMHDMRLIRINPHRRIVLFRCHHLIIDGWAGLQLFDRFRRAYDAIRSGVSPDPDPAPLPDPTAELAWIDSPKAAADAAFWAAELACMQPAAFLRRPPFGPSLKARLSIDRDRFGRIEAVATACGTPMPALLMTLFGLLVHDLTGQEAIVLATPVRNRMTAAERAAITPYVRLMPLGLAIDPNATVGTATAGVQAAMRRGFRHQRLPMGAIGKALGRRPGGGDAMLGDVLFSFETRARTPSFDGCATVLHPISHEGDKYALSLHVRDLGGEGLVDFDLAMDAAHWGELGASPALDRLGPMLDALADATPETPLGMLLAPMPGAEARLIARFNDTARPLPGAADDAASVIDLIRATAAAAPQAPALITAAGAVTSLGALDRWSDAIARRLIDTGATAGDQPVIGVMIDRSPAMIAAVIGVMKAGAAFLPLDPALPPARLAELAADASATAIVTCPAFADRPTFIDSPTFVDRPTFADQLGTAPPAPLLVIGDTADVDIAATPPLPDLPAIGGDDLAYVLYTSGTTGRPKGVMIGHGALLNRLVWQWHALGHRVDEPVLHRTTSSFDVSVWEMLMPPAFGAPMVLCPALTAHDPAALAALIARHRVACLHFVPSALNAALAAMTPADDANMAGVRLVITSGEALPPECVRTVAARWRAARIINLYGPTEAAIDVSRHDGDPQDTLVPIGRPVWNTSLHVVDPTNGAPVAVGRPGALMIGGVQLARGYLGRPDLTARRFPIAPDGTGRRWYDSGDRALLTPDGVMLYLGRSDDQVKIDGARVEPDEVADRLLGHPAVREAAVRAVRMPGGQRLIGWYATGGVALDAAALRSWVAERLPGWMVPAALIAVDSLPVRPNGKLDAARLPMPVDALNGPRTALAPATPLEAVITRVFAQMLNAADIDAGSDFFLAGGHSLLALRLLAEVEAATGLRADLKQLFLHPTPAGLAAALERSRDGRPATDDPVPLTPRDPACDRPPLFLLPPVAGEPAVFLDLARRLDHPAIGLRFPAATAAGLPEFARHAAACMLACQPDPAADDGAARRRWRLVGYSLGGMVAFEAARLIETAHPGARVDLVLLDTAVAPVPTHDDAVSLTFEREFSRRALDTRDAMGRTAATLNRAAIARLKALVLRNARAVAGWQARGAIRGDITMISARRDPAEHRPDRWAAHTTGRFTRIDVDGGHFDLLADRLLPEIAGIIDEALLAPATLPA</sequence>
<dbReference type="InterPro" id="IPR010071">
    <property type="entry name" value="AA_adenyl_dom"/>
</dbReference>
<dbReference type="SMART" id="SM00823">
    <property type="entry name" value="PKS_PP"/>
    <property type="match status" value="1"/>
</dbReference>
<dbReference type="Gene3D" id="3.30.300.30">
    <property type="match status" value="1"/>
</dbReference>
<dbReference type="SMART" id="SM00824">
    <property type="entry name" value="PKS_TE"/>
    <property type="match status" value="1"/>
</dbReference>